<dbReference type="Gene3D" id="3.30.1780.10">
    <property type="entry name" value="ornithine cyclodeaminase, domain 1"/>
    <property type="match status" value="1"/>
</dbReference>
<dbReference type="PIRSF" id="PIRSF001439">
    <property type="entry name" value="CryM"/>
    <property type="match status" value="1"/>
</dbReference>
<accession>A0A1H3CGU5</accession>
<dbReference type="Proteomes" id="UP000198534">
    <property type="component" value="Unassembled WGS sequence"/>
</dbReference>
<dbReference type="InterPro" id="IPR023401">
    <property type="entry name" value="ODC_N"/>
</dbReference>
<dbReference type="InterPro" id="IPR036291">
    <property type="entry name" value="NAD(P)-bd_dom_sf"/>
</dbReference>
<dbReference type="GO" id="GO:0005737">
    <property type="term" value="C:cytoplasm"/>
    <property type="evidence" value="ECO:0007669"/>
    <property type="project" value="TreeGrafter"/>
</dbReference>
<proteinExistence type="predicted"/>
<sequence length="320" mass="35413">MPTLLLSKMEVKQLLDVDHLLPLLKNAFIKHSLERTIPVQKHRSSLPDSLNSSVVLFPGYTPTLPVYTVKVHAKHPNYPPSIKGVLLLHDLKTGELLAIMDSTYLTAVRTGLTAALATHHLANPSADTLTIIGAGVQGVYQLRYITKFRKIKQVFVYDTNHRQAQTFTDTMTEEIGIPLIVTKSLTKALSSSSIIMTATWSKKPFIFANTISPGTHITSLGSDEPNKNELDIDLIRNSLFICDDRELTLKSGALFNHQSHSSTIDAELGDVLAGRHPGRTQESEITIFSSVGLAFQDLVAAWSVYQKAIDNKNKYRNITL</sequence>
<dbReference type="SUPFAM" id="SSF51735">
    <property type="entry name" value="NAD(P)-binding Rossmann-fold domains"/>
    <property type="match status" value="1"/>
</dbReference>
<dbReference type="PANTHER" id="PTHR13812">
    <property type="entry name" value="KETIMINE REDUCTASE MU-CRYSTALLIN"/>
    <property type="match status" value="1"/>
</dbReference>
<evidence type="ECO:0000313" key="2">
    <source>
        <dbReference type="Proteomes" id="UP000198534"/>
    </source>
</evidence>
<dbReference type="Gene3D" id="3.40.50.720">
    <property type="entry name" value="NAD(P)-binding Rossmann-like Domain"/>
    <property type="match status" value="1"/>
</dbReference>
<dbReference type="OrthoDB" id="9792005at2"/>
<gene>
    <name evidence="1" type="ORF">SAMN05444487_12230</name>
</gene>
<keyword evidence="2" id="KW-1185">Reference proteome</keyword>
<dbReference type="InterPro" id="IPR003462">
    <property type="entry name" value="ODC_Mu_crystall"/>
</dbReference>
<dbReference type="EMBL" id="FNNQ01000022">
    <property type="protein sequence ID" value="SDX53371.1"/>
    <property type="molecule type" value="Genomic_DNA"/>
</dbReference>
<dbReference type="RefSeq" id="WP_091742910.1">
    <property type="nucleotide sequence ID" value="NZ_FNNQ01000022.1"/>
</dbReference>
<dbReference type="Pfam" id="PF02423">
    <property type="entry name" value="OCD_Mu_crystall"/>
    <property type="match status" value="1"/>
</dbReference>
<reference evidence="1 2" key="1">
    <citation type="submission" date="2016-10" db="EMBL/GenBank/DDBJ databases">
        <authorList>
            <person name="de Groot N.N."/>
        </authorList>
    </citation>
    <scope>NUCLEOTIDE SEQUENCE [LARGE SCALE GENOMIC DNA]</scope>
    <source>
        <strain evidence="1 2">DSM 45610</strain>
    </source>
</reference>
<name>A0A1H3CGU5_9BACL</name>
<dbReference type="STRING" id="1048340.SAMN05444487_12230"/>
<protein>
    <submittedName>
        <fullName evidence="1">Ornithine cyclodeaminase</fullName>
    </submittedName>
</protein>
<organism evidence="1 2">
    <name type="scientific">Marininema mesophilum</name>
    <dbReference type="NCBI Taxonomy" id="1048340"/>
    <lineage>
        <taxon>Bacteria</taxon>
        <taxon>Bacillati</taxon>
        <taxon>Bacillota</taxon>
        <taxon>Bacilli</taxon>
        <taxon>Bacillales</taxon>
        <taxon>Thermoactinomycetaceae</taxon>
        <taxon>Marininema</taxon>
    </lineage>
</organism>
<dbReference type="PANTHER" id="PTHR13812:SF19">
    <property type="entry name" value="KETIMINE REDUCTASE MU-CRYSTALLIN"/>
    <property type="match status" value="1"/>
</dbReference>
<evidence type="ECO:0000313" key="1">
    <source>
        <dbReference type="EMBL" id="SDX53371.1"/>
    </source>
</evidence>
<dbReference type="AlphaFoldDB" id="A0A1H3CGU5"/>